<dbReference type="EMBL" id="DS547092">
    <property type="protein sequence ID" value="EDR14492.1"/>
    <property type="molecule type" value="Genomic_DNA"/>
</dbReference>
<accession>B0CTH9</accession>
<feature type="chain" id="PRO_5002746956" evidence="1">
    <location>
        <begin position="22"/>
        <end position="108"/>
    </location>
</feature>
<dbReference type="HOGENOM" id="CLU_2197410_0_0_1"/>
<keyword evidence="3" id="KW-1185">Reference proteome</keyword>
<dbReference type="GeneID" id="6070656"/>
<protein>
    <submittedName>
        <fullName evidence="2">Predicted protein</fullName>
    </submittedName>
</protein>
<keyword evidence="1" id="KW-0732">Signal</keyword>
<name>B0CTH9_LACBS</name>
<evidence type="ECO:0000313" key="3">
    <source>
        <dbReference type="Proteomes" id="UP000001194"/>
    </source>
</evidence>
<dbReference type="OrthoDB" id="10534731at2759"/>
<proteinExistence type="predicted"/>
<dbReference type="PROSITE" id="PS51257">
    <property type="entry name" value="PROKAR_LIPOPROTEIN"/>
    <property type="match status" value="1"/>
</dbReference>
<dbReference type="Proteomes" id="UP000001194">
    <property type="component" value="Unassembled WGS sequence"/>
</dbReference>
<feature type="signal peptide" evidence="1">
    <location>
        <begin position="1"/>
        <end position="21"/>
    </location>
</feature>
<evidence type="ECO:0000313" key="2">
    <source>
        <dbReference type="EMBL" id="EDR14492.1"/>
    </source>
</evidence>
<dbReference type="InParanoid" id="B0CTH9"/>
<dbReference type="AlphaFoldDB" id="B0CTH9"/>
<dbReference type="KEGG" id="lbc:LACBIDRAFT_321600"/>
<organism evidence="3">
    <name type="scientific">Laccaria bicolor (strain S238N-H82 / ATCC MYA-4686)</name>
    <name type="common">Bicoloured deceiver</name>
    <name type="synonym">Laccaria laccata var. bicolor</name>
    <dbReference type="NCBI Taxonomy" id="486041"/>
    <lineage>
        <taxon>Eukaryota</taxon>
        <taxon>Fungi</taxon>
        <taxon>Dikarya</taxon>
        <taxon>Basidiomycota</taxon>
        <taxon>Agaricomycotina</taxon>
        <taxon>Agaricomycetes</taxon>
        <taxon>Agaricomycetidae</taxon>
        <taxon>Agaricales</taxon>
        <taxon>Agaricineae</taxon>
        <taxon>Hydnangiaceae</taxon>
        <taxon>Laccaria</taxon>
    </lineage>
</organism>
<dbReference type="RefSeq" id="XP_001875051.1">
    <property type="nucleotide sequence ID" value="XM_001875016.1"/>
</dbReference>
<reference evidence="2 3" key="1">
    <citation type="journal article" date="2008" name="Nature">
        <title>The genome of Laccaria bicolor provides insights into mycorrhizal symbiosis.</title>
        <authorList>
            <person name="Martin F."/>
            <person name="Aerts A."/>
            <person name="Ahren D."/>
            <person name="Brun A."/>
            <person name="Danchin E.G.J."/>
            <person name="Duchaussoy F."/>
            <person name="Gibon J."/>
            <person name="Kohler A."/>
            <person name="Lindquist E."/>
            <person name="Pereda V."/>
            <person name="Salamov A."/>
            <person name="Shapiro H.J."/>
            <person name="Wuyts J."/>
            <person name="Blaudez D."/>
            <person name="Buee M."/>
            <person name="Brokstein P."/>
            <person name="Canbaeck B."/>
            <person name="Cohen D."/>
            <person name="Courty P.E."/>
            <person name="Coutinho P.M."/>
            <person name="Delaruelle C."/>
            <person name="Detter J.C."/>
            <person name="Deveau A."/>
            <person name="DiFazio S."/>
            <person name="Duplessis S."/>
            <person name="Fraissinet-Tachet L."/>
            <person name="Lucic E."/>
            <person name="Frey-Klett P."/>
            <person name="Fourrey C."/>
            <person name="Feussner I."/>
            <person name="Gay G."/>
            <person name="Grimwood J."/>
            <person name="Hoegger P.J."/>
            <person name="Jain P."/>
            <person name="Kilaru S."/>
            <person name="Labbe J."/>
            <person name="Lin Y.C."/>
            <person name="Legue V."/>
            <person name="Le Tacon F."/>
            <person name="Marmeisse R."/>
            <person name="Melayah D."/>
            <person name="Montanini B."/>
            <person name="Muratet M."/>
            <person name="Nehls U."/>
            <person name="Niculita-Hirzel H."/>
            <person name="Oudot-Le Secq M.P."/>
            <person name="Peter M."/>
            <person name="Quesneville H."/>
            <person name="Rajashekar B."/>
            <person name="Reich M."/>
            <person name="Rouhier N."/>
            <person name="Schmutz J."/>
            <person name="Yin T."/>
            <person name="Chalot M."/>
            <person name="Henrissat B."/>
            <person name="Kuees U."/>
            <person name="Lucas S."/>
            <person name="Van de Peer Y."/>
            <person name="Podila G.K."/>
            <person name="Polle A."/>
            <person name="Pukkila P.J."/>
            <person name="Richardson P.M."/>
            <person name="Rouze P."/>
            <person name="Sanders I.R."/>
            <person name="Stajich J.E."/>
            <person name="Tunlid A."/>
            <person name="Tuskan G."/>
            <person name="Grigoriev I.V."/>
        </authorList>
    </citation>
    <scope>NUCLEOTIDE SEQUENCE [LARGE SCALE GENOMIC DNA]</scope>
    <source>
        <strain evidence="3">S238N-H82 / ATCC MYA-4686</strain>
    </source>
</reference>
<sequence>MKAFGVATLIALSALINGSSALWCGCYMKEHGFWGIDIWITGEGIKEGGSWFGLTQSNWCNAHWYTEAGGKTLLNCEYRDKPTPFILLVNTPSVWKISPSLAVCHVGS</sequence>
<evidence type="ECO:0000256" key="1">
    <source>
        <dbReference type="SAM" id="SignalP"/>
    </source>
</evidence>
<gene>
    <name evidence="2" type="ORF">LACBIDRAFT_321600</name>
</gene>